<dbReference type="PANTHER" id="PTHR33527:SF23">
    <property type="entry name" value="RRM DOMAIN-CONTAINING PROTEIN"/>
    <property type="match status" value="1"/>
</dbReference>
<name>A0A8T0MQ26_PANVG</name>
<accession>A0A8T0MQ26</accession>
<comment type="caution">
    <text evidence="1">The sequence shown here is derived from an EMBL/GenBank/DDBJ whole genome shotgun (WGS) entry which is preliminary data.</text>
</comment>
<protein>
    <submittedName>
        <fullName evidence="1">Uncharacterized protein</fullName>
    </submittedName>
</protein>
<reference evidence="1" key="1">
    <citation type="submission" date="2020-05" db="EMBL/GenBank/DDBJ databases">
        <title>WGS assembly of Panicum virgatum.</title>
        <authorList>
            <person name="Lovell J.T."/>
            <person name="Jenkins J."/>
            <person name="Shu S."/>
            <person name="Juenger T.E."/>
            <person name="Schmutz J."/>
        </authorList>
    </citation>
    <scope>NUCLEOTIDE SEQUENCE</scope>
    <source>
        <strain evidence="1">AP13</strain>
    </source>
</reference>
<dbReference type="Proteomes" id="UP000823388">
    <property type="component" value="Chromosome 9N"/>
</dbReference>
<gene>
    <name evidence="1" type="ORF">PVAP13_9NG473600</name>
</gene>
<organism evidence="1 2">
    <name type="scientific">Panicum virgatum</name>
    <name type="common">Blackwell switchgrass</name>
    <dbReference type="NCBI Taxonomy" id="38727"/>
    <lineage>
        <taxon>Eukaryota</taxon>
        <taxon>Viridiplantae</taxon>
        <taxon>Streptophyta</taxon>
        <taxon>Embryophyta</taxon>
        <taxon>Tracheophyta</taxon>
        <taxon>Spermatophyta</taxon>
        <taxon>Magnoliopsida</taxon>
        <taxon>Liliopsida</taxon>
        <taxon>Poales</taxon>
        <taxon>Poaceae</taxon>
        <taxon>PACMAD clade</taxon>
        <taxon>Panicoideae</taxon>
        <taxon>Panicodae</taxon>
        <taxon>Paniceae</taxon>
        <taxon>Panicinae</taxon>
        <taxon>Panicum</taxon>
        <taxon>Panicum sect. Hiantes</taxon>
    </lineage>
</organism>
<evidence type="ECO:0000313" key="1">
    <source>
        <dbReference type="EMBL" id="KAG2539370.1"/>
    </source>
</evidence>
<sequence length="271" mass="30157">MRSNNKVVRVLEVLNARATARQAYQVVLARPTELEVAKNVVCLLLWLETIMGVQVLDSVAAMAPTADASLTLLVMEASALSSYILHGHPLPAPLEGIPTIVALCGVDRLVDLRFFKFHKDLVTRGLAVIRDNLGALLFNDSLLAMLRRFEEDANLSLTPRPLPAPELMAPFVATTRTPPEDSRTAFVAFPECHCHRPSSQDIVNYFEKTLGFGRCIERVETERPGAGQAMKHGIIVFMSEELRDEAMFQETAAFFRVDGHDTWVQLYMPPL</sequence>
<dbReference type="AlphaFoldDB" id="A0A8T0MQ26"/>
<proteinExistence type="predicted"/>
<evidence type="ECO:0000313" key="2">
    <source>
        <dbReference type="Proteomes" id="UP000823388"/>
    </source>
</evidence>
<dbReference type="EMBL" id="CM029054">
    <property type="protein sequence ID" value="KAG2539370.1"/>
    <property type="molecule type" value="Genomic_DNA"/>
</dbReference>
<dbReference type="PANTHER" id="PTHR33527">
    <property type="entry name" value="OS07G0274300 PROTEIN"/>
    <property type="match status" value="1"/>
</dbReference>
<keyword evidence="2" id="KW-1185">Reference proteome</keyword>